<proteinExistence type="predicted"/>
<evidence type="ECO:0000256" key="1">
    <source>
        <dbReference type="ARBA" id="ARBA00004651"/>
    </source>
</evidence>
<dbReference type="GO" id="GO:0005886">
    <property type="term" value="C:plasma membrane"/>
    <property type="evidence" value="ECO:0007669"/>
    <property type="project" value="UniProtKB-SubCell"/>
</dbReference>
<keyword evidence="3" id="KW-0812">Transmembrane</keyword>
<dbReference type="Proteomes" id="UP000246303">
    <property type="component" value="Unassembled WGS sequence"/>
</dbReference>
<keyword evidence="4" id="KW-1133">Transmembrane helix</keyword>
<dbReference type="PANTHER" id="PTHR30086">
    <property type="entry name" value="ARGININE EXPORTER PROTEIN ARGO"/>
    <property type="match status" value="1"/>
</dbReference>
<evidence type="ECO:0000256" key="4">
    <source>
        <dbReference type="ARBA" id="ARBA00022989"/>
    </source>
</evidence>
<evidence type="ECO:0000256" key="2">
    <source>
        <dbReference type="ARBA" id="ARBA00022475"/>
    </source>
</evidence>
<protein>
    <submittedName>
        <fullName evidence="6">Lysine transporter LysE</fullName>
    </submittedName>
</protein>
<evidence type="ECO:0000256" key="5">
    <source>
        <dbReference type="ARBA" id="ARBA00023136"/>
    </source>
</evidence>
<dbReference type="OrthoDB" id="9814990at2"/>
<dbReference type="PANTHER" id="PTHR30086:SF20">
    <property type="entry name" value="ARGININE EXPORTER PROTEIN ARGO-RELATED"/>
    <property type="match status" value="1"/>
</dbReference>
<reference evidence="6 7" key="1">
    <citation type="submission" date="2018-05" db="EMBL/GenBank/DDBJ databases">
        <title>Genetic diversity of glacier-inhabiting Cryobacterium bacteria in China and description of Cryobacterium mengkeensis sp. nov. and Arthrobacter glacialis sp. nov.</title>
        <authorList>
            <person name="Liu Q."/>
            <person name="Xin Y.-H."/>
        </authorList>
    </citation>
    <scope>NUCLEOTIDE SEQUENCE [LARGE SCALE GENOMIC DNA]</scope>
    <source>
        <strain evidence="6 7">GP3</strain>
    </source>
</reference>
<dbReference type="EMBL" id="QHLZ01000004">
    <property type="protein sequence ID" value="PXA65902.1"/>
    <property type="molecule type" value="Genomic_DNA"/>
</dbReference>
<keyword evidence="5" id="KW-0472">Membrane</keyword>
<sequence length="240" mass="24646">MDPQALTGFLIVAVTLTCTPGPDWAFAIAAGLSKRSFVPAVAGLSSGYVLHTILLAAGIAALMTAMPSLLLWLTIAGAIYLLWLGFMTTKSWRGAGFLTVGPNGELPVDMAAGNSLPAADALRNRPGSEWGAFLQGFGTSSINPKGMLLFVALTPQFIRADAAFSVPLQSAILGLSFVLMTAIIYTFVAAGARKLLRSRPGAARGVTLTSGIIMCGLGGVLLVEQIAPVAQAASKLLAGG</sequence>
<keyword evidence="2" id="KW-1003">Cell membrane</keyword>
<gene>
    <name evidence="6" type="ORF">CVS29_07745</name>
</gene>
<dbReference type="InterPro" id="IPR001123">
    <property type="entry name" value="LeuE-type"/>
</dbReference>
<dbReference type="AlphaFoldDB" id="A0A2V3DSH2"/>
<keyword evidence="7" id="KW-1185">Reference proteome</keyword>
<dbReference type="Pfam" id="PF01810">
    <property type="entry name" value="LysE"/>
    <property type="match status" value="1"/>
</dbReference>
<dbReference type="GO" id="GO:0015171">
    <property type="term" value="F:amino acid transmembrane transporter activity"/>
    <property type="evidence" value="ECO:0007669"/>
    <property type="project" value="TreeGrafter"/>
</dbReference>
<comment type="subcellular location">
    <subcellularLocation>
        <location evidence="1">Cell membrane</location>
        <topology evidence="1">Multi-pass membrane protein</topology>
    </subcellularLocation>
</comment>
<organism evidence="6 7">
    <name type="scientific">Arthrobacter psychrochitiniphilus</name>
    <dbReference type="NCBI Taxonomy" id="291045"/>
    <lineage>
        <taxon>Bacteria</taxon>
        <taxon>Bacillati</taxon>
        <taxon>Actinomycetota</taxon>
        <taxon>Actinomycetes</taxon>
        <taxon>Micrococcales</taxon>
        <taxon>Micrococcaceae</taxon>
        <taxon>Arthrobacter</taxon>
    </lineage>
</organism>
<evidence type="ECO:0000313" key="7">
    <source>
        <dbReference type="Proteomes" id="UP000246303"/>
    </source>
</evidence>
<name>A0A2V3DSH2_9MICC</name>
<comment type="caution">
    <text evidence="6">The sequence shown here is derived from an EMBL/GenBank/DDBJ whole genome shotgun (WGS) entry which is preliminary data.</text>
</comment>
<dbReference type="RefSeq" id="WP_110105769.1">
    <property type="nucleotide sequence ID" value="NZ_JACBZZ010000001.1"/>
</dbReference>
<evidence type="ECO:0000256" key="3">
    <source>
        <dbReference type="ARBA" id="ARBA00022692"/>
    </source>
</evidence>
<evidence type="ECO:0000313" key="6">
    <source>
        <dbReference type="EMBL" id="PXA65902.1"/>
    </source>
</evidence>
<accession>A0A2V3DSH2</accession>